<keyword evidence="3" id="KW-1185">Reference proteome</keyword>
<proteinExistence type="predicted"/>
<protein>
    <submittedName>
        <fullName evidence="2">Uncharacterized protein</fullName>
    </submittedName>
</protein>
<evidence type="ECO:0000256" key="1">
    <source>
        <dbReference type="SAM" id="MobiDB-lite"/>
    </source>
</evidence>
<reference evidence="2" key="2">
    <citation type="journal article" date="2020" name="Nat. Commun.">
        <title>Large-scale genome sequencing of mycorrhizal fungi provides insights into the early evolution of symbiotic traits.</title>
        <authorList>
            <person name="Miyauchi S."/>
            <person name="Kiss E."/>
            <person name="Kuo A."/>
            <person name="Drula E."/>
            <person name="Kohler A."/>
            <person name="Sanchez-Garcia M."/>
            <person name="Morin E."/>
            <person name="Andreopoulos B."/>
            <person name="Barry K.W."/>
            <person name="Bonito G."/>
            <person name="Buee M."/>
            <person name="Carver A."/>
            <person name="Chen C."/>
            <person name="Cichocki N."/>
            <person name="Clum A."/>
            <person name="Culley D."/>
            <person name="Crous P.W."/>
            <person name="Fauchery L."/>
            <person name="Girlanda M."/>
            <person name="Hayes R.D."/>
            <person name="Keri Z."/>
            <person name="LaButti K."/>
            <person name="Lipzen A."/>
            <person name="Lombard V."/>
            <person name="Magnuson J."/>
            <person name="Maillard F."/>
            <person name="Murat C."/>
            <person name="Nolan M."/>
            <person name="Ohm R.A."/>
            <person name="Pangilinan J."/>
            <person name="Pereira M.F."/>
            <person name="Perotto S."/>
            <person name="Peter M."/>
            <person name="Pfister S."/>
            <person name="Riley R."/>
            <person name="Sitrit Y."/>
            <person name="Stielow J.B."/>
            <person name="Szollosi G."/>
            <person name="Zifcakova L."/>
            <person name="Stursova M."/>
            <person name="Spatafora J.W."/>
            <person name="Tedersoo L."/>
            <person name="Vaario L.M."/>
            <person name="Yamada A."/>
            <person name="Yan M."/>
            <person name="Wang P."/>
            <person name="Xu J."/>
            <person name="Bruns T."/>
            <person name="Baldrian P."/>
            <person name="Vilgalys R."/>
            <person name="Dunand C."/>
            <person name="Henrissat B."/>
            <person name="Grigoriev I.V."/>
            <person name="Hibbett D."/>
            <person name="Nagy L.G."/>
            <person name="Martin F.M."/>
        </authorList>
    </citation>
    <scope>NUCLEOTIDE SEQUENCE</scope>
    <source>
        <strain evidence="2">Prilba</strain>
    </source>
</reference>
<dbReference type="AlphaFoldDB" id="A0A9P5TE33"/>
<feature type="region of interest" description="Disordered" evidence="1">
    <location>
        <begin position="52"/>
        <end position="90"/>
    </location>
</feature>
<accession>A0A9P5TE33</accession>
<name>A0A9P5TE33_9AGAM</name>
<dbReference type="OrthoDB" id="3268864at2759"/>
<gene>
    <name evidence="2" type="ORF">DFH94DRAFT_841317</name>
</gene>
<organism evidence="2 3">
    <name type="scientific">Russula ochroleuca</name>
    <dbReference type="NCBI Taxonomy" id="152965"/>
    <lineage>
        <taxon>Eukaryota</taxon>
        <taxon>Fungi</taxon>
        <taxon>Dikarya</taxon>
        <taxon>Basidiomycota</taxon>
        <taxon>Agaricomycotina</taxon>
        <taxon>Agaricomycetes</taxon>
        <taxon>Russulales</taxon>
        <taxon>Russulaceae</taxon>
        <taxon>Russula</taxon>
    </lineage>
</organism>
<dbReference type="Proteomes" id="UP000759537">
    <property type="component" value="Unassembled WGS sequence"/>
</dbReference>
<sequence>MLPISNVDFLSVSATDIDDSVNWVGLSKHLTKVDMIQVIGRGRGTSSLVRALPTPKATTTKLSEKGKKKRRDNKDNTQARSTGAPADAPTIFPKLANTALNTLDFNEGPHRSGILFNVVERGLQQRKATNKAPLKEPRIDNCVIIVTAKRAKALQKLVQQFHWDDDGFPDEFEDFGDYDLDIVEPGARREDFSLGPRRLSESV</sequence>
<dbReference type="EMBL" id="WHVB01000001">
    <property type="protein sequence ID" value="KAF8486848.1"/>
    <property type="molecule type" value="Genomic_DNA"/>
</dbReference>
<evidence type="ECO:0000313" key="3">
    <source>
        <dbReference type="Proteomes" id="UP000759537"/>
    </source>
</evidence>
<comment type="caution">
    <text evidence="2">The sequence shown here is derived from an EMBL/GenBank/DDBJ whole genome shotgun (WGS) entry which is preliminary data.</text>
</comment>
<reference evidence="2" key="1">
    <citation type="submission" date="2019-10" db="EMBL/GenBank/DDBJ databases">
        <authorList>
            <consortium name="DOE Joint Genome Institute"/>
            <person name="Kuo A."/>
            <person name="Miyauchi S."/>
            <person name="Kiss E."/>
            <person name="Drula E."/>
            <person name="Kohler A."/>
            <person name="Sanchez-Garcia M."/>
            <person name="Andreopoulos B."/>
            <person name="Barry K.W."/>
            <person name="Bonito G."/>
            <person name="Buee M."/>
            <person name="Carver A."/>
            <person name="Chen C."/>
            <person name="Cichocki N."/>
            <person name="Clum A."/>
            <person name="Culley D."/>
            <person name="Crous P.W."/>
            <person name="Fauchery L."/>
            <person name="Girlanda M."/>
            <person name="Hayes R."/>
            <person name="Keri Z."/>
            <person name="LaButti K."/>
            <person name="Lipzen A."/>
            <person name="Lombard V."/>
            <person name="Magnuson J."/>
            <person name="Maillard F."/>
            <person name="Morin E."/>
            <person name="Murat C."/>
            <person name="Nolan M."/>
            <person name="Ohm R."/>
            <person name="Pangilinan J."/>
            <person name="Pereira M."/>
            <person name="Perotto S."/>
            <person name="Peter M."/>
            <person name="Riley R."/>
            <person name="Sitrit Y."/>
            <person name="Stielow B."/>
            <person name="Szollosi G."/>
            <person name="Zifcakova L."/>
            <person name="Stursova M."/>
            <person name="Spatafora J.W."/>
            <person name="Tedersoo L."/>
            <person name="Vaario L.-M."/>
            <person name="Yamada A."/>
            <person name="Yan M."/>
            <person name="Wang P."/>
            <person name="Xu J."/>
            <person name="Bruns T."/>
            <person name="Baldrian P."/>
            <person name="Vilgalys R."/>
            <person name="Henrissat B."/>
            <person name="Grigoriev I.V."/>
            <person name="Hibbett D."/>
            <person name="Nagy L.G."/>
            <person name="Martin F.M."/>
        </authorList>
    </citation>
    <scope>NUCLEOTIDE SEQUENCE</scope>
    <source>
        <strain evidence="2">Prilba</strain>
    </source>
</reference>
<evidence type="ECO:0000313" key="2">
    <source>
        <dbReference type="EMBL" id="KAF8486848.1"/>
    </source>
</evidence>